<keyword evidence="1" id="KW-0472">Membrane</keyword>
<name>A0A9D1NJH5_9BACT</name>
<sequence>MQNLSSSPFRLRERLREKLDAGLEPVPLFNVLLIVVLLMLTGSKFIFAPGISVKLSDGDAAGTPPASSVAAFALPRAETPLPGTEASAVLTVKSDAMFIFGEHIYETPEQVFARMGAAPEGEPRERRTLLLKLNRSVSVQGLFKIAELAGKAGFDTLQIAGESPLLQPENTR</sequence>
<reference evidence="2" key="1">
    <citation type="submission" date="2020-10" db="EMBL/GenBank/DDBJ databases">
        <authorList>
            <person name="Gilroy R."/>
        </authorList>
    </citation>
    <scope>NUCLEOTIDE SEQUENCE</scope>
    <source>
        <strain evidence="2">10669</strain>
    </source>
</reference>
<feature type="transmembrane region" description="Helical" evidence="1">
    <location>
        <begin position="28"/>
        <end position="47"/>
    </location>
</feature>
<keyword evidence="1" id="KW-1133">Transmembrane helix</keyword>
<organism evidence="2 3">
    <name type="scientific">Candidatus Spyradosoma merdigallinarum</name>
    <dbReference type="NCBI Taxonomy" id="2840950"/>
    <lineage>
        <taxon>Bacteria</taxon>
        <taxon>Pseudomonadati</taxon>
        <taxon>Verrucomicrobiota</taxon>
        <taxon>Opitutia</taxon>
        <taxon>Opitutia incertae sedis</taxon>
        <taxon>Candidatus Spyradosoma</taxon>
    </lineage>
</organism>
<dbReference type="EMBL" id="DVOG01000112">
    <property type="protein sequence ID" value="HIV04337.1"/>
    <property type="molecule type" value="Genomic_DNA"/>
</dbReference>
<protein>
    <submittedName>
        <fullName evidence="2">Uncharacterized protein</fullName>
    </submittedName>
</protein>
<keyword evidence="1" id="KW-0812">Transmembrane</keyword>
<proteinExistence type="predicted"/>
<gene>
    <name evidence="2" type="ORF">IAC75_04200</name>
</gene>
<accession>A0A9D1NJH5</accession>
<reference evidence="2" key="2">
    <citation type="journal article" date="2021" name="PeerJ">
        <title>Extensive microbial diversity within the chicken gut microbiome revealed by metagenomics and culture.</title>
        <authorList>
            <person name="Gilroy R."/>
            <person name="Ravi A."/>
            <person name="Getino M."/>
            <person name="Pursley I."/>
            <person name="Horton D.L."/>
            <person name="Alikhan N.F."/>
            <person name="Baker D."/>
            <person name="Gharbi K."/>
            <person name="Hall N."/>
            <person name="Watson M."/>
            <person name="Adriaenssens E.M."/>
            <person name="Foster-Nyarko E."/>
            <person name="Jarju S."/>
            <person name="Secka A."/>
            <person name="Antonio M."/>
            <person name="Oren A."/>
            <person name="Chaudhuri R.R."/>
            <person name="La Ragione R."/>
            <person name="Hildebrand F."/>
            <person name="Pallen M.J."/>
        </authorList>
    </citation>
    <scope>NUCLEOTIDE SEQUENCE</scope>
    <source>
        <strain evidence="2">10669</strain>
    </source>
</reference>
<dbReference type="Proteomes" id="UP000886812">
    <property type="component" value="Unassembled WGS sequence"/>
</dbReference>
<evidence type="ECO:0000313" key="2">
    <source>
        <dbReference type="EMBL" id="HIV04337.1"/>
    </source>
</evidence>
<evidence type="ECO:0000313" key="3">
    <source>
        <dbReference type="Proteomes" id="UP000886812"/>
    </source>
</evidence>
<evidence type="ECO:0000256" key="1">
    <source>
        <dbReference type="SAM" id="Phobius"/>
    </source>
</evidence>
<dbReference type="AlphaFoldDB" id="A0A9D1NJH5"/>
<comment type="caution">
    <text evidence="2">The sequence shown here is derived from an EMBL/GenBank/DDBJ whole genome shotgun (WGS) entry which is preliminary data.</text>
</comment>